<sequence>MAVWSDRSHLLNEAHFMEKCGDADPSDPGRAHVLNLLDYFHHTGPHGKHACIFTELLGGNIDDIQAKALGGKIPPDVMKHIAKQLLQALSYLHDKCGITHTDVKSQNILLVNRDINMVRE</sequence>
<dbReference type="GO" id="GO:0005524">
    <property type="term" value="F:ATP binding"/>
    <property type="evidence" value="ECO:0007669"/>
    <property type="project" value="UniProtKB-KW"/>
</dbReference>
<dbReference type="InParanoid" id="A0A067LT91"/>
<keyword evidence="6" id="KW-0067">ATP-binding</keyword>
<dbReference type="InterPro" id="IPR000719">
    <property type="entry name" value="Prot_kinase_dom"/>
</dbReference>
<dbReference type="InterPro" id="IPR008271">
    <property type="entry name" value="Ser/Thr_kinase_AS"/>
</dbReference>
<evidence type="ECO:0000313" key="10">
    <source>
        <dbReference type="EMBL" id="KDQ06503.1"/>
    </source>
</evidence>
<dbReference type="SUPFAM" id="SSF56112">
    <property type="entry name" value="Protein kinase-like (PK-like)"/>
    <property type="match status" value="1"/>
</dbReference>
<dbReference type="PROSITE" id="PS00108">
    <property type="entry name" value="PROTEIN_KINASE_ST"/>
    <property type="match status" value="1"/>
</dbReference>
<dbReference type="STRING" id="930990.A0A067LT91"/>
<dbReference type="Pfam" id="PF00069">
    <property type="entry name" value="Pkinase"/>
    <property type="match status" value="1"/>
</dbReference>
<dbReference type="GO" id="GO:0005737">
    <property type="term" value="C:cytoplasm"/>
    <property type="evidence" value="ECO:0007669"/>
    <property type="project" value="TreeGrafter"/>
</dbReference>
<evidence type="ECO:0000256" key="8">
    <source>
        <dbReference type="ARBA" id="ARBA00048679"/>
    </source>
</evidence>
<dbReference type="PROSITE" id="PS50011">
    <property type="entry name" value="PROTEIN_KINASE_DOM"/>
    <property type="match status" value="1"/>
</dbReference>
<evidence type="ECO:0000256" key="5">
    <source>
        <dbReference type="ARBA" id="ARBA00022777"/>
    </source>
</evidence>
<dbReference type="OrthoDB" id="3225378at2759"/>
<dbReference type="InterPro" id="IPR051334">
    <property type="entry name" value="SRPK"/>
</dbReference>
<dbReference type="Proteomes" id="UP000027195">
    <property type="component" value="Unassembled WGS sequence"/>
</dbReference>
<dbReference type="PANTHER" id="PTHR47634:SF9">
    <property type="entry name" value="PROTEIN KINASE DOMAIN-CONTAINING PROTEIN-RELATED"/>
    <property type="match status" value="1"/>
</dbReference>
<keyword evidence="3" id="KW-0808">Transferase</keyword>
<organism evidence="10 11">
    <name type="scientific">Botryobasidium botryosum (strain FD-172 SS1)</name>
    <dbReference type="NCBI Taxonomy" id="930990"/>
    <lineage>
        <taxon>Eukaryota</taxon>
        <taxon>Fungi</taxon>
        <taxon>Dikarya</taxon>
        <taxon>Basidiomycota</taxon>
        <taxon>Agaricomycotina</taxon>
        <taxon>Agaricomycetes</taxon>
        <taxon>Cantharellales</taxon>
        <taxon>Botryobasidiaceae</taxon>
        <taxon>Botryobasidium</taxon>
    </lineage>
</organism>
<dbReference type="GO" id="GO:0000245">
    <property type="term" value="P:spliceosomal complex assembly"/>
    <property type="evidence" value="ECO:0007669"/>
    <property type="project" value="TreeGrafter"/>
</dbReference>
<dbReference type="InterPro" id="IPR011009">
    <property type="entry name" value="Kinase-like_dom_sf"/>
</dbReference>
<accession>A0A067LT91</accession>
<dbReference type="EC" id="2.7.11.1" evidence="1"/>
<keyword evidence="2" id="KW-0723">Serine/threonine-protein kinase</keyword>
<proteinExistence type="predicted"/>
<protein>
    <recommendedName>
        <fullName evidence="1">non-specific serine/threonine protein kinase</fullName>
        <ecNumber evidence="1">2.7.11.1</ecNumber>
    </recommendedName>
</protein>
<name>A0A067LT91_BOTB1</name>
<dbReference type="EMBL" id="KL198133">
    <property type="protein sequence ID" value="KDQ06503.1"/>
    <property type="molecule type" value="Genomic_DNA"/>
</dbReference>
<comment type="catalytic activity">
    <reaction evidence="8">
        <text>L-seryl-[protein] + ATP = O-phospho-L-seryl-[protein] + ADP + H(+)</text>
        <dbReference type="Rhea" id="RHEA:17989"/>
        <dbReference type="Rhea" id="RHEA-COMP:9863"/>
        <dbReference type="Rhea" id="RHEA-COMP:11604"/>
        <dbReference type="ChEBI" id="CHEBI:15378"/>
        <dbReference type="ChEBI" id="CHEBI:29999"/>
        <dbReference type="ChEBI" id="CHEBI:30616"/>
        <dbReference type="ChEBI" id="CHEBI:83421"/>
        <dbReference type="ChEBI" id="CHEBI:456216"/>
        <dbReference type="EC" id="2.7.11.1"/>
    </reaction>
</comment>
<dbReference type="HOGENOM" id="CLU_2049305_0_0_1"/>
<comment type="catalytic activity">
    <reaction evidence="7">
        <text>L-threonyl-[protein] + ATP = O-phospho-L-threonyl-[protein] + ADP + H(+)</text>
        <dbReference type="Rhea" id="RHEA:46608"/>
        <dbReference type="Rhea" id="RHEA-COMP:11060"/>
        <dbReference type="Rhea" id="RHEA-COMP:11605"/>
        <dbReference type="ChEBI" id="CHEBI:15378"/>
        <dbReference type="ChEBI" id="CHEBI:30013"/>
        <dbReference type="ChEBI" id="CHEBI:30616"/>
        <dbReference type="ChEBI" id="CHEBI:61977"/>
        <dbReference type="ChEBI" id="CHEBI:456216"/>
        <dbReference type="EC" id="2.7.11.1"/>
    </reaction>
</comment>
<keyword evidence="4" id="KW-0547">Nucleotide-binding</keyword>
<feature type="domain" description="Protein kinase" evidence="9">
    <location>
        <begin position="1"/>
        <end position="120"/>
    </location>
</feature>
<keyword evidence="5" id="KW-0418">Kinase</keyword>
<gene>
    <name evidence="10" type="ORF">BOTBODRAFT_181526</name>
</gene>
<evidence type="ECO:0000256" key="7">
    <source>
        <dbReference type="ARBA" id="ARBA00047899"/>
    </source>
</evidence>
<keyword evidence="11" id="KW-1185">Reference proteome</keyword>
<dbReference type="Gene3D" id="1.10.510.10">
    <property type="entry name" value="Transferase(Phosphotransferase) domain 1"/>
    <property type="match status" value="1"/>
</dbReference>
<evidence type="ECO:0000256" key="2">
    <source>
        <dbReference type="ARBA" id="ARBA00022527"/>
    </source>
</evidence>
<evidence type="ECO:0000259" key="9">
    <source>
        <dbReference type="PROSITE" id="PS50011"/>
    </source>
</evidence>
<evidence type="ECO:0000256" key="3">
    <source>
        <dbReference type="ARBA" id="ARBA00022679"/>
    </source>
</evidence>
<dbReference type="GO" id="GO:0005634">
    <property type="term" value="C:nucleus"/>
    <property type="evidence" value="ECO:0007669"/>
    <property type="project" value="TreeGrafter"/>
</dbReference>
<evidence type="ECO:0000256" key="1">
    <source>
        <dbReference type="ARBA" id="ARBA00012513"/>
    </source>
</evidence>
<evidence type="ECO:0000256" key="6">
    <source>
        <dbReference type="ARBA" id="ARBA00022840"/>
    </source>
</evidence>
<dbReference type="GO" id="GO:0050684">
    <property type="term" value="P:regulation of mRNA processing"/>
    <property type="evidence" value="ECO:0007669"/>
    <property type="project" value="TreeGrafter"/>
</dbReference>
<dbReference type="GO" id="GO:0004674">
    <property type="term" value="F:protein serine/threonine kinase activity"/>
    <property type="evidence" value="ECO:0007669"/>
    <property type="project" value="UniProtKB-KW"/>
</dbReference>
<evidence type="ECO:0000313" key="11">
    <source>
        <dbReference type="Proteomes" id="UP000027195"/>
    </source>
</evidence>
<dbReference type="Gene3D" id="3.30.200.20">
    <property type="entry name" value="Phosphorylase Kinase, domain 1"/>
    <property type="match status" value="1"/>
</dbReference>
<evidence type="ECO:0000256" key="4">
    <source>
        <dbReference type="ARBA" id="ARBA00022741"/>
    </source>
</evidence>
<dbReference type="AlphaFoldDB" id="A0A067LT91"/>
<reference evidence="11" key="1">
    <citation type="journal article" date="2014" name="Proc. Natl. Acad. Sci. U.S.A.">
        <title>Extensive sampling of basidiomycete genomes demonstrates inadequacy of the white-rot/brown-rot paradigm for wood decay fungi.</title>
        <authorList>
            <person name="Riley R."/>
            <person name="Salamov A.A."/>
            <person name="Brown D.W."/>
            <person name="Nagy L.G."/>
            <person name="Floudas D."/>
            <person name="Held B.W."/>
            <person name="Levasseur A."/>
            <person name="Lombard V."/>
            <person name="Morin E."/>
            <person name="Otillar R."/>
            <person name="Lindquist E.A."/>
            <person name="Sun H."/>
            <person name="LaButti K.M."/>
            <person name="Schmutz J."/>
            <person name="Jabbour D."/>
            <person name="Luo H."/>
            <person name="Baker S.E."/>
            <person name="Pisabarro A.G."/>
            <person name="Walton J.D."/>
            <person name="Blanchette R.A."/>
            <person name="Henrissat B."/>
            <person name="Martin F."/>
            <person name="Cullen D."/>
            <person name="Hibbett D.S."/>
            <person name="Grigoriev I.V."/>
        </authorList>
    </citation>
    <scope>NUCLEOTIDE SEQUENCE [LARGE SCALE GENOMIC DNA]</scope>
    <source>
        <strain evidence="11">FD-172 SS1</strain>
    </source>
</reference>
<dbReference type="PANTHER" id="PTHR47634">
    <property type="entry name" value="PROTEIN KINASE DOMAIN-CONTAINING PROTEIN-RELATED"/>
    <property type="match status" value="1"/>
</dbReference>